<proteinExistence type="predicted"/>
<evidence type="ECO:0000313" key="1">
    <source>
        <dbReference type="EMBL" id="CAG8734432.1"/>
    </source>
</evidence>
<protein>
    <submittedName>
        <fullName evidence="1">29783_t:CDS:1</fullName>
    </submittedName>
</protein>
<dbReference type="EMBL" id="CAJVQC010026827">
    <property type="protein sequence ID" value="CAG8734432.1"/>
    <property type="molecule type" value="Genomic_DNA"/>
</dbReference>
<gene>
    <name evidence="1" type="ORF">RPERSI_LOCUS12503</name>
</gene>
<accession>A0ACA9Q3N8</accession>
<keyword evidence="2" id="KW-1185">Reference proteome</keyword>
<organism evidence="1 2">
    <name type="scientific">Racocetra persica</name>
    <dbReference type="NCBI Taxonomy" id="160502"/>
    <lineage>
        <taxon>Eukaryota</taxon>
        <taxon>Fungi</taxon>
        <taxon>Fungi incertae sedis</taxon>
        <taxon>Mucoromycota</taxon>
        <taxon>Glomeromycotina</taxon>
        <taxon>Glomeromycetes</taxon>
        <taxon>Diversisporales</taxon>
        <taxon>Gigasporaceae</taxon>
        <taxon>Racocetra</taxon>
    </lineage>
</organism>
<feature type="non-terminal residue" evidence="1">
    <location>
        <position position="1"/>
    </location>
</feature>
<reference evidence="1" key="1">
    <citation type="submission" date="2021-06" db="EMBL/GenBank/DDBJ databases">
        <authorList>
            <person name="Kallberg Y."/>
            <person name="Tangrot J."/>
            <person name="Rosling A."/>
        </authorList>
    </citation>
    <scope>NUCLEOTIDE SEQUENCE</scope>
    <source>
        <strain evidence="1">MA461A</strain>
    </source>
</reference>
<sequence>VTPPTPQNISRRSTTANNQTEGVIHALYWVFYDIERSQIEQSQD</sequence>
<comment type="caution">
    <text evidence="1">The sequence shown here is derived from an EMBL/GenBank/DDBJ whole genome shotgun (WGS) entry which is preliminary data.</text>
</comment>
<dbReference type="Proteomes" id="UP000789920">
    <property type="component" value="Unassembled WGS sequence"/>
</dbReference>
<name>A0ACA9Q3N8_9GLOM</name>
<evidence type="ECO:0000313" key="2">
    <source>
        <dbReference type="Proteomes" id="UP000789920"/>
    </source>
</evidence>